<dbReference type="PANTHER" id="PTHR47659:SF1">
    <property type="entry name" value="TRANSCRIPTION ACTIVATOR OF GLUCONEOGENESIS ERT1"/>
    <property type="match status" value="1"/>
</dbReference>
<gene>
    <name evidence="12" type="ORF">EV44_g2382</name>
</gene>
<accession>A0A0B1P718</accession>
<comment type="subcellular location">
    <subcellularLocation>
        <location evidence="1">Nucleus</location>
    </subcellularLocation>
</comment>
<feature type="domain" description="Zn(2)-C6 fungal-type" evidence="11">
    <location>
        <begin position="116"/>
        <end position="145"/>
    </location>
</feature>
<keyword evidence="3" id="KW-0312">Gluconeogenesis</keyword>
<dbReference type="Proteomes" id="UP000030854">
    <property type="component" value="Unassembled WGS sequence"/>
</dbReference>
<dbReference type="OMA" id="VMTTCKL"/>
<evidence type="ECO:0000256" key="1">
    <source>
        <dbReference type="ARBA" id="ARBA00004123"/>
    </source>
</evidence>
<feature type="compositionally biased region" description="Polar residues" evidence="10">
    <location>
        <begin position="395"/>
        <end position="427"/>
    </location>
</feature>
<dbReference type="AlphaFoldDB" id="A0A0B1P718"/>
<feature type="region of interest" description="Disordered" evidence="10">
    <location>
        <begin position="395"/>
        <end position="452"/>
    </location>
</feature>
<dbReference type="InterPro" id="IPR056751">
    <property type="entry name" value="PAS_13"/>
</dbReference>
<dbReference type="InterPro" id="IPR001138">
    <property type="entry name" value="Zn2Cys6_DnaBD"/>
</dbReference>
<name>A0A0B1P718_UNCNE</name>
<dbReference type="GO" id="GO:0008270">
    <property type="term" value="F:zinc ion binding"/>
    <property type="evidence" value="ECO:0007669"/>
    <property type="project" value="InterPro"/>
</dbReference>
<evidence type="ECO:0000256" key="7">
    <source>
        <dbReference type="ARBA" id="ARBA00023125"/>
    </source>
</evidence>
<dbReference type="PANTHER" id="PTHR47659">
    <property type="entry name" value="ZN(II)2CYS6 TRANSCRIPTION FACTOR (EUROFUNG)-RELATED"/>
    <property type="match status" value="1"/>
</dbReference>
<feature type="compositionally biased region" description="Low complexity" evidence="10">
    <location>
        <begin position="197"/>
        <end position="206"/>
    </location>
</feature>
<dbReference type="GO" id="GO:0009267">
    <property type="term" value="P:cellular response to starvation"/>
    <property type="evidence" value="ECO:0007669"/>
    <property type="project" value="TreeGrafter"/>
</dbReference>
<evidence type="ECO:0000256" key="5">
    <source>
        <dbReference type="ARBA" id="ARBA00022833"/>
    </source>
</evidence>
<dbReference type="GO" id="GO:0000977">
    <property type="term" value="F:RNA polymerase II transcription regulatory region sequence-specific DNA binding"/>
    <property type="evidence" value="ECO:0007669"/>
    <property type="project" value="TreeGrafter"/>
</dbReference>
<comment type="similarity">
    <text evidence="2">Belongs to the ERT1/acuK family.</text>
</comment>
<dbReference type="Gene3D" id="4.10.240.10">
    <property type="entry name" value="Zn(2)-C6 fungal-type DNA-binding domain"/>
    <property type="match status" value="1"/>
</dbReference>
<evidence type="ECO:0000256" key="3">
    <source>
        <dbReference type="ARBA" id="ARBA00022432"/>
    </source>
</evidence>
<keyword evidence="5" id="KW-0862">Zinc</keyword>
<dbReference type="CDD" id="cd00067">
    <property type="entry name" value="GAL4"/>
    <property type="match status" value="1"/>
</dbReference>
<keyword evidence="4" id="KW-0479">Metal-binding</keyword>
<keyword evidence="6" id="KW-0805">Transcription regulation</keyword>
<dbReference type="InterPro" id="IPR050335">
    <property type="entry name" value="ERT1_acuK_gluconeogen_tf"/>
</dbReference>
<dbReference type="PROSITE" id="PS50048">
    <property type="entry name" value="ZN2_CY6_FUNGAL_2"/>
    <property type="match status" value="1"/>
</dbReference>
<dbReference type="SMART" id="SM00066">
    <property type="entry name" value="GAL4"/>
    <property type="match status" value="1"/>
</dbReference>
<feature type="compositionally biased region" description="Polar residues" evidence="10">
    <location>
        <begin position="175"/>
        <end position="196"/>
    </location>
</feature>
<dbReference type="GO" id="GO:0005634">
    <property type="term" value="C:nucleus"/>
    <property type="evidence" value="ECO:0007669"/>
    <property type="project" value="UniProtKB-SubCell"/>
</dbReference>
<dbReference type="HOGENOM" id="CLU_010748_1_0_1"/>
<keyword evidence="13" id="KW-1185">Reference proteome</keyword>
<dbReference type="STRING" id="52586.A0A0B1P718"/>
<evidence type="ECO:0000256" key="6">
    <source>
        <dbReference type="ARBA" id="ARBA00023015"/>
    </source>
</evidence>
<keyword evidence="7" id="KW-0238">DNA-binding</keyword>
<proteinExistence type="inferred from homology"/>
<feature type="region of interest" description="Disordered" evidence="10">
    <location>
        <begin position="175"/>
        <end position="206"/>
    </location>
</feature>
<evidence type="ECO:0000256" key="2">
    <source>
        <dbReference type="ARBA" id="ARBA00010855"/>
    </source>
</evidence>
<keyword evidence="9" id="KW-0539">Nucleus</keyword>
<keyword evidence="8" id="KW-0804">Transcription</keyword>
<dbReference type="InterPro" id="IPR036864">
    <property type="entry name" value="Zn2-C6_fun-type_DNA-bd_sf"/>
</dbReference>
<evidence type="ECO:0000256" key="4">
    <source>
        <dbReference type="ARBA" id="ARBA00022723"/>
    </source>
</evidence>
<organism evidence="12 13">
    <name type="scientific">Uncinula necator</name>
    <name type="common">Grape powdery mildew</name>
    <dbReference type="NCBI Taxonomy" id="52586"/>
    <lineage>
        <taxon>Eukaryota</taxon>
        <taxon>Fungi</taxon>
        <taxon>Dikarya</taxon>
        <taxon>Ascomycota</taxon>
        <taxon>Pezizomycotina</taxon>
        <taxon>Leotiomycetes</taxon>
        <taxon>Erysiphales</taxon>
        <taxon>Erysiphaceae</taxon>
        <taxon>Erysiphe</taxon>
    </lineage>
</organism>
<comment type="caution">
    <text evidence="12">The sequence shown here is derived from an EMBL/GenBank/DDBJ whole genome shotgun (WGS) entry which is preliminary data.</text>
</comment>
<protein>
    <submittedName>
        <fullName evidence="12">Putative transcription factor</fullName>
    </submittedName>
</protein>
<sequence>MMGAKNIEDEYDIPVTASESDHYHHLHHYLHHQDPKRGTIAADNAANDENEIKKKPSNKKTFDVIYDGDDLDEMTENNLKSESDENGPIMQVESPTKPKLDTKDPLRPRRKKARRACYACQRAHLTCGDERPCQRCIKRGLADVCQDGIRKKAKYLHDAPSDALRPVLGPYYKSNFNQTANHSRSISGNNNSIARDSSNTSPSVTTSTRMSSIFSLQSTPSYSLFNQSNPIPPPLQARISMNSQKSTISPSFNHQTNSISNNHLSSQQISSNDVQRASFNAGATLFDANNPNFYGFDLESLNFGNHYGALEFGILGHMSSGVEEVSLKDQPGFMSVQGLGEVNFNDNCMYGDSMSNCNQMYQNDLLNFGSVPENQIFSSQTDLQHAYAIAAGSQSHYSPSTDASSSATGTYENSPITTSFTPNSTPYIPTPKSIKPTKSRSAGTSNRLGFGSNPLRKRSRDSSFIYDSVKEPYPYTTGFHNLTAFLQRRFSSTETFRIAKSLASIRPSFISCMKTLNRQDLIFMEKCFQRTLFEYESFMHHCCTPTLVCRRTGEITAVNQEFTMMTGWRKDVLLGKEPNLNINTGKSTVVKTSEHASGATTRRVTFVASQKTQQEGPKSNTIEQSWKDFETTQQPVLLAELMDANDVIEFYQDFARLAFNDSRGSIMGRCKLLKYIANEKECENENSQSPKITATIANSTISELQSIDLGTENLVTSINGKRKRDLILGGNGSDYGLRELNGSSSFERDGKIDCCYCWTVKRDVFDIPMMIILNFLPCT</sequence>
<evidence type="ECO:0000259" key="11">
    <source>
        <dbReference type="PROSITE" id="PS50048"/>
    </source>
</evidence>
<evidence type="ECO:0000256" key="9">
    <source>
        <dbReference type="ARBA" id="ARBA00023242"/>
    </source>
</evidence>
<reference evidence="12 13" key="1">
    <citation type="journal article" date="2014" name="BMC Genomics">
        <title>Adaptive genomic structural variation in the grape powdery mildew pathogen, Erysiphe necator.</title>
        <authorList>
            <person name="Jones L."/>
            <person name="Riaz S."/>
            <person name="Morales-Cruz A."/>
            <person name="Amrine K.C."/>
            <person name="McGuire B."/>
            <person name="Gubler W.D."/>
            <person name="Walker M.A."/>
            <person name="Cantu D."/>
        </authorList>
    </citation>
    <scope>NUCLEOTIDE SEQUENCE [LARGE SCALE GENOMIC DNA]</scope>
    <source>
        <strain evidence="13">c</strain>
    </source>
</reference>
<dbReference type="GO" id="GO:0006094">
    <property type="term" value="P:gluconeogenesis"/>
    <property type="evidence" value="ECO:0007669"/>
    <property type="project" value="UniProtKB-KW"/>
</dbReference>
<evidence type="ECO:0000313" key="13">
    <source>
        <dbReference type="Proteomes" id="UP000030854"/>
    </source>
</evidence>
<dbReference type="GO" id="GO:0000981">
    <property type="term" value="F:DNA-binding transcription factor activity, RNA polymerase II-specific"/>
    <property type="evidence" value="ECO:0007669"/>
    <property type="project" value="InterPro"/>
</dbReference>
<feature type="region of interest" description="Disordered" evidence="10">
    <location>
        <begin position="74"/>
        <end position="108"/>
    </location>
</feature>
<feature type="compositionally biased region" description="Basic and acidic residues" evidence="10">
    <location>
        <begin position="96"/>
        <end position="107"/>
    </location>
</feature>
<evidence type="ECO:0000313" key="12">
    <source>
        <dbReference type="EMBL" id="KHJ33135.1"/>
    </source>
</evidence>
<evidence type="ECO:0000256" key="8">
    <source>
        <dbReference type="ARBA" id="ARBA00023163"/>
    </source>
</evidence>
<dbReference type="EMBL" id="JNVN01001608">
    <property type="protein sequence ID" value="KHJ33135.1"/>
    <property type="molecule type" value="Genomic_DNA"/>
</dbReference>
<dbReference type="SUPFAM" id="SSF57701">
    <property type="entry name" value="Zn2/Cys6 DNA-binding domain"/>
    <property type="match status" value="1"/>
</dbReference>
<dbReference type="Pfam" id="PF24990">
    <property type="entry name" value="PAS_13"/>
    <property type="match status" value="1"/>
</dbReference>
<evidence type="ECO:0000256" key="10">
    <source>
        <dbReference type="SAM" id="MobiDB-lite"/>
    </source>
</evidence>